<organism evidence="1 2">
    <name type="scientific">Leptospira kemamanensis</name>
    <dbReference type="NCBI Taxonomy" id="2484942"/>
    <lineage>
        <taxon>Bacteria</taxon>
        <taxon>Pseudomonadati</taxon>
        <taxon>Spirochaetota</taxon>
        <taxon>Spirochaetia</taxon>
        <taxon>Leptospirales</taxon>
        <taxon>Leptospiraceae</taxon>
        <taxon>Leptospira</taxon>
    </lineage>
</organism>
<dbReference type="EMBL" id="RQGG01000029">
    <property type="protein sequence ID" value="TGL52276.1"/>
    <property type="molecule type" value="Genomic_DNA"/>
</dbReference>
<proteinExistence type="predicted"/>
<reference evidence="1" key="1">
    <citation type="journal article" date="2019" name="PLoS Negl. Trop. Dis.">
        <title>Revisiting the worldwide diversity of Leptospira species in the environment.</title>
        <authorList>
            <person name="Vincent A.T."/>
            <person name="Schiettekatte O."/>
            <person name="Bourhy P."/>
            <person name="Veyrier F.J."/>
            <person name="Picardeau M."/>
        </authorList>
    </citation>
    <scope>NUCLEOTIDE SEQUENCE [LARGE SCALE GENOMIC DNA]</scope>
    <source>
        <strain evidence="1">201702454</strain>
    </source>
</reference>
<evidence type="ECO:0000313" key="2">
    <source>
        <dbReference type="Proteomes" id="UP000297609"/>
    </source>
</evidence>
<keyword evidence="2" id="KW-1185">Reference proteome</keyword>
<dbReference type="AlphaFoldDB" id="A0A4R9JP40"/>
<gene>
    <name evidence="1" type="ORF">EHQ59_09480</name>
</gene>
<comment type="caution">
    <text evidence="1">The sequence shown here is derived from an EMBL/GenBank/DDBJ whole genome shotgun (WGS) entry which is preliminary data.</text>
</comment>
<name>A0A4R9JP40_9LEPT</name>
<evidence type="ECO:0000313" key="1">
    <source>
        <dbReference type="EMBL" id="TGL52276.1"/>
    </source>
</evidence>
<dbReference type="Gene3D" id="2.60.220.30">
    <property type="match status" value="1"/>
</dbReference>
<accession>A0A4R9JP40</accession>
<sequence length="493" mass="53929">MRKVMFVIFAFSFCNISMCKSESGVTNLDKMFVFGSFFASNSVSVKPETGTVIQAPTMSLTIPLGALDEETVITYSETSLPPANDSVVPIQVAYQFGPEHLQFNKPVQMKICYDARPEFLQGKREDSLQIQHYDPNTKKYISYGGDVDLVNHCVTTSIYHFSNYILTAQNLVLGNNPPTIGGATFFPGRLIEGLPAVVRTTITDWDASAIVTARFYYRTQGSGSIFKSINMLPDENDGTNQFYQAKIPATDIVAAGLEYYIEVYDSLNARVTRPATAPTAFDTINGDIRDAASPIRFQTTITRMTAGFSRDLTVQVKGNSSATYYPVPAETMTFAGGKGITSRPTWLSARYTAQIIGGSYIQASYGNLNLSMPINVYPGVMVRMLILYNSAELPNPFEVTAGSTTALDAVGYDSFNNFIFVHPTFASDGVIGSFADPFSDFGKFTALYYPTDRTGTISVSLGGFTSTYNILVKGFGVLCQYDVGTFDSTCIFN</sequence>
<protein>
    <submittedName>
        <fullName evidence="1">Uncharacterized protein</fullName>
    </submittedName>
</protein>
<dbReference type="Proteomes" id="UP000297609">
    <property type="component" value="Unassembled WGS sequence"/>
</dbReference>